<sequence length="476" mass="51985">MFAEFLDFFNNFGFNSGAFCPCYGLAEHVLGITMVLPGTPMIITDGRVSCGPIFDEVDVKIVDPNTLKVVANGESGEIWASSPAKSGGYWNNPEATKQNFQATIEGSSAEYLRTGDLGFIADGNLYVSGRLKDIVIIQGKNYYANDIEIAAISSQEKYLRPGSTAAFSVESNDRDAPEKLVIVLELKESYLKASPEVLADISNSIRKDVSAATGIIVSHLLLVKPKAVPKTTSGKIMRRGTKEMFLNKRLSPVFQFPVIETEASTTNYFTAFQNLLPSSLFGSTPVSAAPKSHLQDPVQLRVAKVWSKVLQIPLESITSDSDFYALGGTSISTIAVINSLTQEDAGFRGMTFQMFMLNSNLESMANLWLDPSVERASTNDNEEDEETPEVLNKAVEAYEKELEELDDVSISSDGCLEFNASKIAESHNAVVLLTGANGFLGSGIVFSFMKQFPTIRLICQVRAKSKEHGVQRIKEL</sequence>
<dbReference type="Gene3D" id="3.30.300.30">
    <property type="match status" value="1"/>
</dbReference>
<evidence type="ECO:0000259" key="1">
    <source>
        <dbReference type="PROSITE" id="PS50075"/>
    </source>
</evidence>
<dbReference type="PANTHER" id="PTHR22754:SF32">
    <property type="entry name" value="DISCO-INTERACTING PROTEIN 2"/>
    <property type="match status" value="1"/>
</dbReference>
<dbReference type="Gene3D" id="3.40.50.12780">
    <property type="entry name" value="N-terminal domain of ligase-like"/>
    <property type="match status" value="1"/>
</dbReference>
<reference evidence="2 3" key="1">
    <citation type="submission" date="2016-07" db="EMBL/GenBank/DDBJ databases">
        <title>Pervasive Adenine N6-methylation of Active Genes in Fungi.</title>
        <authorList>
            <consortium name="DOE Joint Genome Institute"/>
            <person name="Mondo S.J."/>
            <person name="Dannebaum R.O."/>
            <person name="Kuo R.C."/>
            <person name="Labutti K."/>
            <person name="Haridas S."/>
            <person name="Kuo A."/>
            <person name="Salamov A."/>
            <person name="Ahrendt S.R."/>
            <person name="Lipzen A."/>
            <person name="Sullivan W."/>
            <person name="Andreopoulos W.B."/>
            <person name="Clum A."/>
            <person name="Lindquist E."/>
            <person name="Daum C."/>
            <person name="Ramamoorthy G.K."/>
            <person name="Gryganskyi A."/>
            <person name="Culley D."/>
            <person name="Magnuson J.K."/>
            <person name="James T.Y."/>
            <person name="O'Malley M.A."/>
            <person name="Stajich J.E."/>
            <person name="Spatafora J.W."/>
            <person name="Visel A."/>
            <person name="Grigoriev I.V."/>
        </authorList>
    </citation>
    <scope>NUCLEOTIDE SEQUENCE [LARGE SCALE GENOMIC DNA]</scope>
    <source>
        <strain evidence="2 3">JEL800</strain>
    </source>
</reference>
<protein>
    <submittedName>
        <fullName evidence="2">Acetyl-CoA synthetase-like protein</fullName>
    </submittedName>
</protein>
<dbReference type="PANTHER" id="PTHR22754">
    <property type="entry name" value="DISCO-INTERACTING PROTEIN 2 DIP2 -RELATED"/>
    <property type="match status" value="1"/>
</dbReference>
<gene>
    <name evidence="2" type="ORF">BCR33DRAFT_194604</name>
</gene>
<keyword evidence="3" id="KW-1185">Reference proteome</keyword>
<evidence type="ECO:0000313" key="3">
    <source>
        <dbReference type="Proteomes" id="UP000193642"/>
    </source>
</evidence>
<proteinExistence type="predicted"/>
<comment type="caution">
    <text evidence="2">The sequence shown here is derived from an EMBL/GenBank/DDBJ whole genome shotgun (WGS) entry which is preliminary data.</text>
</comment>
<dbReference type="Pfam" id="PF00501">
    <property type="entry name" value="AMP-binding"/>
    <property type="match status" value="1"/>
</dbReference>
<dbReference type="PROSITE" id="PS50075">
    <property type="entry name" value="CARRIER"/>
    <property type="match status" value="1"/>
</dbReference>
<dbReference type="SUPFAM" id="SSF56801">
    <property type="entry name" value="Acetyl-CoA synthetase-like"/>
    <property type="match status" value="1"/>
</dbReference>
<organism evidence="2 3">
    <name type="scientific">Rhizoclosmatium globosum</name>
    <dbReference type="NCBI Taxonomy" id="329046"/>
    <lineage>
        <taxon>Eukaryota</taxon>
        <taxon>Fungi</taxon>
        <taxon>Fungi incertae sedis</taxon>
        <taxon>Chytridiomycota</taxon>
        <taxon>Chytridiomycota incertae sedis</taxon>
        <taxon>Chytridiomycetes</taxon>
        <taxon>Chytridiales</taxon>
        <taxon>Chytriomycetaceae</taxon>
        <taxon>Rhizoclosmatium</taxon>
    </lineage>
</organism>
<dbReference type="EMBL" id="MCGO01000020">
    <property type="protein sequence ID" value="ORY45174.1"/>
    <property type="molecule type" value="Genomic_DNA"/>
</dbReference>
<dbReference type="AlphaFoldDB" id="A0A1Y2CED6"/>
<dbReference type="InterPro" id="IPR013120">
    <property type="entry name" value="FAR_NAD-bd"/>
</dbReference>
<dbReference type="InterPro" id="IPR045851">
    <property type="entry name" value="AMP-bd_C_sf"/>
</dbReference>
<dbReference type="Gene3D" id="1.10.1200.10">
    <property type="entry name" value="ACP-like"/>
    <property type="match status" value="1"/>
</dbReference>
<dbReference type="InterPro" id="IPR000873">
    <property type="entry name" value="AMP-dep_synth/lig_dom"/>
</dbReference>
<evidence type="ECO:0000313" key="2">
    <source>
        <dbReference type="EMBL" id="ORY45174.1"/>
    </source>
</evidence>
<dbReference type="Pfam" id="PF00550">
    <property type="entry name" value="PP-binding"/>
    <property type="match status" value="1"/>
</dbReference>
<name>A0A1Y2CED6_9FUNG</name>
<dbReference type="Proteomes" id="UP000193642">
    <property type="component" value="Unassembled WGS sequence"/>
</dbReference>
<accession>A0A1Y2CED6</accession>
<dbReference type="InterPro" id="IPR036736">
    <property type="entry name" value="ACP-like_sf"/>
</dbReference>
<feature type="domain" description="Carrier" evidence="1">
    <location>
        <begin position="296"/>
        <end position="372"/>
    </location>
</feature>
<dbReference type="OrthoDB" id="10253115at2759"/>
<dbReference type="InterPro" id="IPR042099">
    <property type="entry name" value="ANL_N_sf"/>
</dbReference>
<dbReference type="Pfam" id="PF07993">
    <property type="entry name" value="NAD_binding_4"/>
    <property type="match status" value="1"/>
</dbReference>
<dbReference type="SUPFAM" id="SSF47336">
    <property type="entry name" value="ACP-like"/>
    <property type="match status" value="1"/>
</dbReference>
<dbReference type="InterPro" id="IPR009081">
    <property type="entry name" value="PP-bd_ACP"/>
</dbReference>
<dbReference type="Gene3D" id="3.40.50.720">
    <property type="entry name" value="NAD(P)-binding Rossmann-like Domain"/>
    <property type="match status" value="1"/>
</dbReference>
<dbReference type="STRING" id="329046.A0A1Y2CED6"/>